<keyword evidence="3" id="KW-1185">Reference proteome</keyword>
<dbReference type="KEGG" id="sals:SLNWT_7257"/>
<dbReference type="AlphaFoldDB" id="A0A0B5EXV3"/>
<accession>A0A0B5EXV3</accession>
<reference evidence="2 3" key="1">
    <citation type="submission" date="2015-01" db="EMBL/GenBank/DDBJ databases">
        <title>Enhanced salinomycin production by adjusting the supply of polyketide extender units in Streptomyce albus DSM 41398.</title>
        <authorList>
            <person name="Lu C."/>
        </authorList>
    </citation>
    <scope>NUCLEOTIDE SEQUENCE [LARGE SCALE GENOMIC DNA]</scope>
    <source>
        <strain evidence="3">ATCC 21838 / DSM 41398 / FERM P-419 / JCM 4703 / NBRC 107858</strain>
    </source>
</reference>
<evidence type="ECO:0000256" key="1">
    <source>
        <dbReference type="SAM" id="MobiDB-lite"/>
    </source>
</evidence>
<evidence type="ECO:0000313" key="3">
    <source>
        <dbReference type="Proteomes" id="UP000031523"/>
    </source>
</evidence>
<feature type="compositionally biased region" description="Basic and acidic residues" evidence="1">
    <location>
        <begin position="26"/>
        <end position="37"/>
    </location>
</feature>
<dbReference type="Proteomes" id="UP000031523">
    <property type="component" value="Chromosome"/>
</dbReference>
<feature type="region of interest" description="Disordered" evidence="1">
    <location>
        <begin position="1"/>
        <end position="43"/>
    </location>
</feature>
<organism evidence="2 3">
    <name type="scientific">Streptomyces albus (strain ATCC 21838 / DSM 41398 / FERM P-419 / JCM 4703 / NBRC 107858)</name>
    <dbReference type="NCBI Taxonomy" id="1081613"/>
    <lineage>
        <taxon>Bacteria</taxon>
        <taxon>Bacillati</taxon>
        <taxon>Actinomycetota</taxon>
        <taxon>Actinomycetes</taxon>
        <taxon>Kitasatosporales</taxon>
        <taxon>Streptomycetaceae</taxon>
        <taxon>Streptomyces</taxon>
    </lineage>
</organism>
<name>A0A0B5EXV3_STRA4</name>
<dbReference type="EMBL" id="CP010519">
    <property type="protein sequence ID" value="AJE87633.1"/>
    <property type="molecule type" value="Genomic_DNA"/>
</dbReference>
<sequence>MGAPPGGRGLVLTASPQLRGMAEGDSVGRDDRGRNGRDGVSYP</sequence>
<evidence type="ECO:0000313" key="2">
    <source>
        <dbReference type="EMBL" id="AJE87633.1"/>
    </source>
</evidence>
<proteinExistence type="predicted"/>
<gene>
    <name evidence="2" type="ORF">SLNWT_7257</name>
</gene>
<protein>
    <submittedName>
        <fullName evidence="2">Uncharacterized protein</fullName>
    </submittedName>
</protein>